<dbReference type="OrthoDB" id="2717873at2"/>
<evidence type="ECO:0000313" key="3">
    <source>
        <dbReference type="Proteomes" id="UP000010445"/>
    </source>
</evidence>
<gene>
    <name evidence="2" type="ORF">HMPREF9997_02626</name>
</gene>
<name>L1M9E7_9CORY</name>
<feature type="transmembrane region" description="Helical" evidence="1">
    <location>
        <begin position="104"/>
        <end position="129"/>
    </location>
</feature>
<evidence type="ECO:0000313" key="2">
    <source>
        <dbReference type="EMBL" id="EKX87848.1"/>
    </source>
</evidence>
<proteinExistence type="predicted"/>
<keyword evidence="1" id="KW-0472">Membrane</keyword>
<keyword evidence="3" id="KW-1185">Reference proteome</keyword>
<sequence>MIWRIAMISGVNTGFAFADMYQDGPNLRYVLTLEALQLIGGLLSMGLTIDWTMWLPRWVPLTLGALGNAVLYLILGPLLVRFSASWLGLSDNPTPVDGMSGLHLFWLIIAYVPLFFWPVCLSMALYTYYKRAENPTRA</sequence>
<accession>L1M9E7</accession>
<feature type="transmembrane region" description="Helical" evidence="1">
    <location>
        <begin position="61"/>
        <end position="84"/>
    </location>
</feature>
<protein>
    <submittedName>
        <fullName evidence="2">Uncharacterized protein</fullName>
    </submittedName>
</protein>
<keyword evidence="1" id="KW-0812">Transmembrane</keyword>
<dbReference type="PATRIC" id="fig|1035195.3.peg.2348"/>
<comment type="caution">
    <text evidence="2">The sequence shown here is derived from an EMBL/GenBank/DDBJ whole genome shotgun (WGS) entry which is preliminary data.</text>
</comment>
<evidence type="ECO:0000256" key="1">
    <source>
        <dbReference type="SAM" id="Phobius"/>
    </source>
</evidence>
<dbReference type="AlphaFoldDB" id="L1M9E7"/>
<dbReference type="EMBL" id="AMEM01000041">
    <property type="protein sequence ID" value="EKX87848.1"/>
    <property type="molecule type" value="Genomic_DNA"/>
</dbReference>
<organism evidence="2 3">
    <name type="scientific">Corynebacterium durum F0235</name>
    <dbReference type="NCBI Taxonomy" id="1035195"/>
    <lineage>
        <taxon>Bacteria</taxon>
        <taxon>Bacillati</taxon>
        <taxon>Actinomycetota</taxon>
        <taxon>Actinomycetes</taxon>
        <taxon>Mycobacteriales</taxon>
        <taxon>Corynebacteriaceae</taxon>
        <taxon>Corynebacterium</taxon>
    </lineage>
</organism>
<dbReference type="STRING" id="1035195.HMPREF9997_02626"/>
<dbReference type="HOGENOM" id="CLU_091709_1_0_11"/>
<reference evidence="2 3" key="1">
    <citation type="submission" date="2012-05" db="EMBL/GenBank/DDBJ databases">
        <authorList>
            <person name="Weinstock G."/>
            <person name="Sodergren E."/>
            <person name="Lobos E.A."/>
            <person name="Fulton L."/>
            <person name="Fulton R."/>
            <person name="Courtney L."/>
            <person name="Fronick C."/>
            <person name="O'Laughlin M."/>
            <person name="Godfrey J."/>
            <person name="Wilson R.M."/>
            <person name="Miner T."/>
            <person name="Farmer C."/>
            <person name="Delehaunty K."/>
            <person name="Cordes M."/>
            <person name="Minx P."/>
            <person name="Tomlinson C."/>
            <person name="Chen J."/>
            <person name="Wollam A."/>
            <person name="Pepin K.H."/>
            <person name="Bhonagiri V."/>
            <person name="Zhang X."/>
            <person name="Suruliraj S."/>
            <person name="Warren W."/>
            <person name="Mitreva M."/>
            <person name="Mardis E.R."/>
            <person name="Wilson R.K."/>
        </authorList>
    </citation>
    <scope>NUCLEOTIDE SEQUENCE [LARGE SCALE GENOMIC DNA]</scope>
    <source>
        <strain evidence="2 3">F0235</strain>
    </source>
</reference>
<dbReference type="Proteomes" id="UP000010445">
    <property type="component" value="Unassembled WGS sequence"/>
</dbReference>
<keyword evidence="1" id="KW-1133">Transmembrane helix</keyword>